<evidence type="ECO:0000313" key="3">
    <source>
        <dbReference type="Proteomes" id="UP000234420"/>
    </source>
</evidence>
<gene>
    <name evidence="2" type="ORF">CIK00_02715</name>
</gene>
<name>A0A2N4UW15_9GAMM</name>
<protein>
    <submittedName>
        <fullName evidence="2">Uncharacterized protein</fullName>
    </submittedName>
</protein>
<proteinExistence type="predicted"/>
<keyword evidence="1" id="KW-1133">Transmembrane helix</keyword>
<keyword evidence="3" id="KW-1185">Reference proteome</keyword>
<dbReference type="EMBL" id="NPIB01000002">
    <property type="protein sequence ID" value="PLC59193.1"/>
    <property type="molecule type" value="Genomic_DNA"/>
</dbReference>
<organism evidence="2 3">
    <name type="scientific">Photobacterium carnosum</name>
    <dbReference type="NCBI Taxonomy" id="2023717"/>
    <lineage>
        <taxon>Bacteria</taxon>
        <taxon>Pseudomonadati</taxon>
        <taxon>Pseudomonadota</taxon>
        <taxon>Gammaproteobacteria</taxon>
        <taxon>Vibrionales</taxon>
        <taxon>Vibrionaceae</taxon>
        <taxon>Photobacterium</taxon>
    </lineage>
</organism>
<dbReference type="Proteomes" id="UP000234420">
    <property type="component" value="Unassembled WGS sequence"/>
</dbReference>
<sequence>MTNFNTIDNKIFNDDHTIEKPYCCPVCGSANTIHTPSQECEFICLDCCDSIQQSNGDSVYSYDEEMTIVANFTDMCDVILRTSHNYVNPVLMTELNLYRDKYKETLDQYFESSYMWQMRVIYSVIYSASHRDMSADKRNELLDDVFEGILNKISSTKSNSLIDPKIITEAKNIIANYQQYFERDLKADFNATILSFIARKKAIKNLVAMPYMTNNTRYIEENDKYSGDFASMEQRFHKRIFIMCKCNPVIIFFFYMFTLVFMQITAAVFERTFLGGTFVNVLDPIQFVVCLVLYLRTISSLTHYLLGDGCYRDNCNNDYN</sequence>
<dbReference type="AlphaFoldDB" id="A0A2N4UW15"/>
<evidence type="ECO:0000256" key="1">
    <source>
        <dbReference type="SAM" id="Phobius"/>
    </source>
</evidence>
<evidence type="ECO:0000313" key="2">
    <source>
        <dbReference type="EMBL" id="PLC59193.1"/>
    </source>
</evidence>
<feature type="transmembrane region" description="Helical" evidence="1">
    <location>
        <begin position="249"/>
        <end position="269"/>
    </location>
</feature>
<keyword evidence="1" id="KW-0472">Membrane</keyword>
<dbReference type="GeneID" id="69966985"/>
<comment type="caution">
    <text evidence="2">The sequence shown here is derived from an EMBL/GenBank/DDBJ whole genome shotgun (WGS) entry which is preliminary data.</text>
</comment>
<dbReference type="RefSeq" id="WP_101767396.1">
    <property type="nucleotide sequence ID" value="NZ_BPPU01000003.1"/>
</dbReference>
<reference evidence="2 3" key="1">
    <citation type="journal article" date="2018" name="Syst. Appl. Microbiol.">
        <title>Photobacterium carnosum sp. nov., isolated from spoiled modified atmosphere packaged poultry meat.</title>
        <authorList>
            <person name="Hilgarth M."/>
            <person name="Fuertes S."/>
            <person name="Ehrmann M."/>
            <person name="Vogel R.F."/>
        </authorList>
    </citation>
    <scope>NUCLEOTIDE SEQUENCE [LARGE SCALE GENOMIC DNA]</scope>
    <source>
        <strain evidence="2 3">TMW 2.2021</strain>
    </source>
</reference>
<keyword evidence="1" id="KW-0812">Transmembrane</keyword>
<accession>A0A2N4UW15</accession>